<name>A0A1B8YK60_9GAMM</name>
<accession>A0A1B8YK60</accession>
<sequence length="42" mass="4990">MNCNFDVVFDRSVFSSTKWPYPQDPLYADNKPIPLWVVAYQH</sequence>
<protein>
    <submittedName>
        <fullName evidence="1">Uncharacterized protein</fullName>
    </submittedName>
</protein>
<gene>
    <name evidence="1" type="ORF">Phpb_01464</name>
</gene>
<keyword evidence="2" id="KW-1185">Reference proteome</keyword>
<dbReference type="AlphaFoldDB" id="A0A1B8YK60"/>
<evidence type="ECO:0000313" key="1">
    <source>
        <dbReference type="EMBL" id="OCA55473.1"/>
    </source>
</evidence>
<reference evidence="2" key="1">
    <citation type="submission" date="2015-11" db="EMBL/GenBank/DDBJ databases">
        <authorList>
            <person name="Tobias N.J."/>
            <person name="Mishra B."/>
            <person name="Gupta D.K."/>
            <person name="Thines M."/>
            <person name="Stinear T.P."/>
            <person name="Bode H.B."/>
        </authorList>
    </citation>
    <scope>NUCLEOTIDE SEQUENCE [LARGE SCALE GENOMIC DNA]</scope>
    <source>
        <strain evidence="2">PB45.5</strain>
    </source>
</reference>
<organism evidence="1 2">
    <name type="scientific">Photorhabdus namnaonensis</name>
    <dbReference type="NCBI Taxonomy" id="1851568"/>
    <lineage>
        <taxon>Bacteria</taxon>
        <taxon>Pseudomonadati</taxon>
        <taxon>Pseudomonadota</taxon>
        <taxon>Gammaproteobacteria</taxon>
        <taxon>Enterobacterales</taxon>
        <taxon>Morganellaceae</taxon>
        <taxon>Photorhabdus</taxon>
    </lineage>
</organism>
<evidence type="ECO:0000313" key="2">
    <source>
        <dbReference type="Proteomes" id="UP000092665"/>
    </source>
</evidence>
<comment type="caution">
    <text evidence="1">The sequence shown here is derived from an EMBL/GenBank/DDBJ whole genome shotgun (WGS) entry which is preliminary data.</text>
</comment>
<proteinExistence type="predicted"/>
<dbReference type="EMBL" id="LOIC01000035">
    <property type="protein sequence ID" value="OCA55473.1"/>
    <property type="molecule type" value="Genomic_DNA"/>
</dbReference>
<dbReference type="Proteomes" id="UP000092665">
    <property type="component" value="Unassembled WGS sequence"/>
</dbReference>